<keyword evidence="3" id="KW-1185">Reference proteome</keyword>
<dbReference type="Gramene" id="Solyc12g013737.1.1">
    <property type="protein sequence ID" value="Solyc12g013737.1.1"/>
    <property type="gene ID" value="Solyc12g013737.1"/>
</dbReference>
<dbReference type="AlphaFoldDB" id="A0A3Q7J568"/>
<dbReference type="EnsemblPlants" id="Solyc12g013737.1.1">
    <property type="protein sequence ID" value="Solyc12g013737.1.1"/>
    <property type="gene ID" value="Solyc12g013737.1"/>
</dbReference>
<evidence type="ECO:0000259" key="1">
    <source>
        <dbReference type="Pfam" id="PF13976"/>
    </source>
</evidence>
<evidence type="ECO:0000313" key="2">
    <source>
        <dbReference type="EnsemblPlants" id="Solyc12g013737.1.1"/>
    </source>
</evidence>
<name>A0A3Q7J568_SOLLC</name>
<dbReference type="InParanoid" id="A0A3Q7J568"/>
<dbReference type="SUPFAM" id="SSF56672">
    <property type="entry name" value="DNA/RNA polymerases"/>
    <property type="match status" value="1"/>
</dbReference>
<protein>
    <recommendedName>
        <fullName evidence="1">GAG-pre-integrase domain-containing protein</fullName>
    </recommendedName>
</protein>
<dbReference type="InterPro" id="IPR025724">
    <property type="entry name" value="GAG-pre-integrase_dom"/>
</dbReference>
<sequence length="448" mass="50290">MNTGFNTESSSGRGDFQRAPFLIEKQQDKIKMMLDNDKQPEYMAHMAGINFKTLSTVKQIKWIIDTGATNHMTASLDTLNDIESVRSSHKRKVHLPNGEVTMDLTSGILKGIGKESDGLYIMFSQQNDKHSNSSTGETHRVNVAEKRQEDMLLWHRRLAHPSSVSMRHLFGYKLDECKSISSSSPTPSLVVPSTSPDMILPMSNPVPLRKSHRISKAPLWHVDYVTKNAAHVTYPISAYLSYENISPSHQRKYALEIISELGIGAVKPAWTPLEVNAKLTTLEFDSLVQGGDDNMLEDKTKYQRLIGKMLYLTLTRPDISYAVQTLSQFLQQPKQSHWDAAVRVMKYIKREPALDWASCPNTRRSVSGFVIKHGNSLVSWKSKKQTVVSRSSAEAEYRSMANVVSKVVWLTTLLKELGSEIMTPVILPLMAVNGSLKKFDSLAHSLNS</sequence>
<dbReference type="CDD" id="cd09272">
    <property type="entry name" value="RNase_HI_RT_Ty1"/>
    <property type="match status" value="1"/>
</dbReference>
<dbReference type="InterPro" id="IPR043502">
    <property type="entry name" value="DNA/RNA_pol_sf"/>
</dbReference>
<reference evidence="2" key="2">
    <citation type="submission" date="2019-01" db="UniProtKB">
        <authorList>
            <consortium name="EnsemblPlants"/>
        </authorList>
    </citation>
    <scope>IDENTIFICATION</scope>
    <source>
        <strain evidence="2">cv. Heinz 1706</strain>
    </source>
</reference>
<dbReference type="STRING" id="4081.A0A3Q7J568"/>
<dbReference type="Pfam" id="PF13976">
    <property type="entry name" value="gag_pre-integrs"/>
    <property type="match status" value="1"/>
</dbReference>
<evidence type="ECO:0000313" key="3">
    <source>
        <dbReference type="Proteomes" id="UP000004994"/>
    </source>
</evidence>
<proteinExistence type="predicted"/>
<dbReference type="PANTHER" id="PTHR11439:SF445">
    <property type="entry name" value="GAG-PRE-INTEGRASE DOMAIN-CONTAINING PROTEIN"/>
    <property type="match status" value="1"/>
</dbReference>
<feature type="domain" description="GAG-pre-integrase" evidence="1">
    <location>
        <begin position="119"/>
        <end position="182"/>
    </location>
</feature>
<dbReference type="PANTHER" id="PTHR11439">
    <property type="entry name" value="GAG-POL-RELATED RETROTRANSPOSON"/>
    <property type="match status" value="1"/>
</dbReference>
<organism evidence="2">
    <name type="scientific">Solanum lycopersicum</name>
    <name type="common">Tomato</name>
    <name type="synonym">Lycopersicon esculentum</name>
    <dbReference type="NCBI Taxonomy" id="4081"/>
    <lineage>
        <taxon>Eukaryota</taxon>
        <taxon>Viridiplantae</taxon>
        <taxon>Streptophyta</taxon>
        <taxon>Embryophyta</taxon>
        <taxon>Tracheophyta</taxon>
        <taxon>Spermatophyta</taxon>
        <taxon>Magnoliopsida</taxon>
        <taxon>eudicotyledons</taxon>
        <taxon>Gunneridae</taxon>
        <taxon>Pentapetalae</taxon>
        <taxon>asterids</taxon>
        <taxon>lamiids</taxon>
        <taxon>Solanales</taxon>
        <taxon>Solanaceae</taxon>
        <taxon>Solanoideae</taxon>
        <taxon>Solaneae</taxon>
        <taxon>Solanum</taxon>
        <taxon>Solanum subgen. Lycopersicon</taxon>
    </lineage>
</organism>
<dbReference type="Proteomes" id="UP000004994">
    <property type="component" value="Chromosome 12"/>
</dbReference>
<accession>A0A3Q7J568</accession>
<reference evidence="2" key="1">
    <citation type="journal article" date="2012" name="Nature">
        <title>The tomato genome sequence provides insights into fleshy fruit evolution.</title>
        <authorList>
            <consortium name="Tomato Genome Consortium"/>
        </authorList>
    </citation>
    <scope>NUCLEOTIDE SEQUENCE [LARGE SCALE GENOMIC DNA]</scope>
    <source>
        <strain evidence="2">cv. Heinz 1706</strain>
    </source>
</reference>